<reference evidence="2" key="1">
    <citation type="submission" date="2021-02" db="EMBL/GenBank/DDBJ databases">
        <authorList>
            <person name="Nowell W R."/>
        </authorList>
    </citation>
    <scope>NUCLEOTIDE SEQUENCE</scope>
</reference>
<dbReference type="Proteomes" id="UP000663845">
    <property type="component" value="Unassembled WGS sequence"/>
</dbReference>
<comment type="caution">
    <text evidence="2">The sequence shown here is derived from an EMBL/GenBank/DDBJ whole genome shotgun (WGS) entry which is preliminary data.</text>
</comment>
<organism evidence="2 3">
    <name type="scientific">Adineta steineri</name>
    <dbReference type="NCBI Taxonomy" id="433720"/>
    <lineage>
        <taxon>Eukaryota</taxon>
        <taxon>Metazoa</taxon>
        <taxon>Spiralia</taxon>
        <taxon>Gnathifera</taxon>
        <taxon>Rotifera</taxon>
        <taxon>Eurotatoria</taxon>
        <taxon>Bdelloidea</taxon>
        <taxon>Adinetida</taxon>
        <taxon>Adinetidae</taxon>
        <taxon>Adineta</taxon>
    </lineage>
</organism>
<dbReference type="AlphaFoldDB" id="A0A814EQ10"/>
<gene>
    <name evidence="2" type="ORF">JYZ213_LOCUS14392</name>
</gene>
<accession>A0A814EQ10</accession>
<feature type="compositionally biased region" description="Basic and acidic residues" evidence="1">
    <location>
        <begin position="1"/>
        <end position="60"/>
    </location>
</feature>
<name>A0A814EQ10_9BILA</name>
<sequence length="70" mass="8576">MDREGEREPGLINDIRREDGKVEGEFRDMERDHEQREADKYESRENKDERKEDQDFKYEEVFQAPTLEIL</sequence>
<evidence type="ECO:0000313" key="3">
    <source>
        <dbReference type="Proteomes" id="UP000663845"/>
    </source>
</evidence>
<dbReference type="EMBL" id="CAJNOG010000119">
    <property type="protein sequence ID" value="CAF0971009.1"/>
    <property type="molecule type" value="Genomic_DNA"/>
</dbReference>
<proteinExistence type="predicted"/>
<evidence type="ECO:0000256" key="1">
    <source>
        <dbReference type="SAM" id="MobiDB-lite"/>
    </source>
</evidence>
<feature type="region of interest" description="Disordered" evidence="1">
    <location>
        <begin position="1"/>
        <end position="70"/>
    </location>
</feature>
<protein>
    <submittedName>
        <fullName evidence="2">Uncharacterized protein</fullName>
    </submittedName>
</protein>
<evidence type="ECO:0000313" key="2">
    <source>
        <dbReference type="EMBL" id="CAF0971009.1"/>
    </source>
</evidence>